<dbReference type="InterPro" id="IPR045962">
    <property type="entry name" value="DUF6382"/>
</dbReference>
<dbReference type="Pfam" id="PF19909">
    <property type="entry name" value="DUF6382"/>
    <property type="match status" value="1"/>
</dbReference>
<dbReference type="SUPFAM" id="SSF49879">
    <property type="entry name" value="SMAD/FHA domain"/>
    <property type="match status" value="1"/>
</dbReference>
<dbReference type="InterPro" id="IPR000253">
    <property type="entry name" value="FHA_dom"/>
</dbReference>
<dbReference type="PROSITE" id="PS50006">
    <property type="entry name" value="FHA_DOMAIN"/>
    <property type="match status" value="1"/>
</dbReference>
<dbReference type="EMBL" id="BMEY01000011">
    <property type="protein sequence ID" value="GGA79783.1"/>
    <property type="molecule type" value="Genomic_DNA"/>
</dbReference>
<proteinExistence type="predicted"/>
<name>A0A916S146_9BACI</name>
<dbReference type="RefSeq" id="WP_188384904.1">
    <property type="nucleotide sequence ID" value="NZ_BMEY01000011.1"/>
</dbReference>
<dbReference type="PANTHER" id="PTHR23308">
    <property type="entry name" value="NUCLEAR INHIBITOR OF PROTEIN PHOSPHATASE-1"/>
    <property type="match status" value="1"/>
</dbReference>
<evidence type="ECO:0000313" key="2">
    <source>
        <dbReference type="EMBL" id="GGA79783.1"/>
    </source>
</evidence>
<sequence>MGVLQDYGRIRNITSGSNANIAYILNDNKDFSLTEYKVLQSQYNSGFIECMQMLYNGKIELYYLTSEYRTLSSMLPTLDGNSFKTIMVNLLNAIIEVKNNGFLSYQKIDISFDHIFVNPSNFSVGLIYVPIHIRELKDFSTFETELRTSLVKLINTVPTLSSQRTSDFYTGLSNGTLPLEALVSKMMGSNSTITKEGYNSSTLLVLEALNTPEHLELTVDKEQYIIGKSSIEADGVISFNSAVSRTHCKISQTSSGYMLEDLQSTNGTYLNKVRLHAFHPVGLRNGDIIRIANTDFQVRLMDR</sequence>
<dbReference type="InterPro" id="IPR008984">
    <property type="entry name" value="SMAD_FHA_dom_sf"/>
</dbReference>
<gene>
    <name evidence="2" type="ORF">GCM10008025_23990</name>
</gene>
<evidence type="ECO:0000259" key="1">
    <source>
        <dbReference type="PROSITE" id="PS50006"/>
    </source>
</evidence>
<dbReference type="Gene3D" id="2.60.200.20">
    <property type="match status" value="1"/>
</dbReference>
<evidence type="ECO:0000313" key="3">
    <source>
        <dbReference type="Proteomes" id="UP000613512"/>
    </source>
</evidence>
<dbReference type="Pfam" id="PF00498">
    <property type="entry name" value="FHA"/>
    <property type="match status" value="1"/>
</dbReference>
<comment type="caution">
    <text evidence="2">The sequence shown here is derived from an EMBL/GenBank/DDBJ whole genome shotgun (WGS) entry which is preliminary data.</text>
</comment>
<feature type="domain" description="FHA" evidence="1">
    <location>
        <begin position="224"/>
        <end position="275"/>
    </location>
</feature>
<keyword evidence="3" id="KW-1185">Reference proteome</keyword>
<reference evidence="2" key="2">
    <citation type="submission" date="2020-09" db="EMBL/GenBank/DDBJ databases">
        <authorList>
            <person name="Sun Q."/>
            <person name="Zhou Y."/>
        </authorList>
    </citation>
    <scope>NUCLEOTIDE SEQUENCE</scope>
    <source>
        <strain evidence="2">CGMCC 1.12408</strain>
    </source>
</reference>
<organism evidence="2 3">
    <name type="scientific">Ornithinibacillus halotolerans</name>
    <dbReference type="NCBI Taxonomy" id="1274357"/>
    <lineage>
        <taxon>Bacteria</taxon>
        <taxon>Bacillati</taxon>
        <taxon>Bacillota</taxon>
        <taxon>Bacilli</taxon>
        <taxon>Bacillales</taxon>
        <taxon>Bacillaceae</taxon>
        <taxon>Ornithinibacillus</taxon>
    </lineage>
</organism>
<protein>
    <recommendedName>
        <fullName evidence="1">FHA domain-containing protein</fullName>
    </recommendedName>
</protein>
<dbReference type="Proteomes" id="UP000613512">
    <property type="component" value="Unassembled WGS sequence"/>
</dbReference>
<dbReference type="CDD" id="cd00060">
    <property type="entry name" value="FHA"/>
    <property type="match status" value="1"/>
</dbReference>
<dbReference type="AlphaFoldDB" id="A0A916S146"/>
<reference evidence="2" key="1">
    <citation type="journal article" date="2014" name="Int. J. Syst. Evol. Microbiol.">
        <title>Complete genome sequence of Corynebacterium casei LMG S-19264T (=DSM 44701T), isolated from a smear-ripened cheese.</title>
        <authorList>
            <consortium name="US DOE Joint Genome Institute (JGI-PGF)"/>
            <person name="Walter F."/>
            <person name="Albersmeier A."/>
            <person name="Kalinowski J."/>
            <person name="Ruckert C."/>
        </authorList>
    </citation>
    <scope>NUCLEOTIDE SEQUENCE</scope>
    <source>
        <strain evidence="2">CGMCC 1.12408</strain>
    </source>
</reference>
<dbReference type="SMART" id="SM00240">
    <property type="entry name" value="FHA"/>
    <property type="match status" value="1"/>
</dbReference>
<dbReference type="InterPro" id="IPR050923">
    <property type="entry name" value="Cell_Proc_Reg/RNA_Proc"/>
</dbReference>
<accession>A0A916S146</accession>